<feature type="region of interest" description="Disordered" evidence="1">
    <location>
        <begin position="260"/>
        <end position="281"/>
    </location>
</feature>
<evidence type="ECO:0000313" key="3">
    <source>
        <dbReference type="Proteomes" id="UP000577346"/>
    </source>
</evidence>
<dbReference type="AlphaFoldDB" id="A0A7W2QYI7"/>
<reference evidence="2 3" key="1">
    <citation type="submission" date="2020-07" db="EMBL/GenBank/DDBJ databases">
        <title>Diversity of carbapenemase encoding genes among Pseudomonas putida group clinical isolates in a tertiary Brazilian hospital.</title>
        <authorList>
            <person name="Alberto-Lei F."/>
            <person name="Nodari C.S."/>
            <person name="Streling A.P."/>
            <person name="Paulino J.T."/>
            <person name="Bessa-Neto F.O."/>
            <person name="Cayo R."/>
            <person name="Gales A.C."/>
        </authorList>
    </citation>
    <scope>NUCLEOTIDE SEQUENCE [LARGE SCALE GENOMIC DNA]</scope>
    <source>
        <strain evidence="2 3">11213</strain>
    </source>
</reference>
<accession>A0A7W2QYI7</accession>
<organism evidence="2 3">
    <name type="scientific">Pseudomonas juntendi</name>
    <dbReference type="NCBI Taxonomy" id="2666183"/>
    <lineage>
        <taxon>Bacteria</taxon>
        <taxon>Pseudomonadati</taxon>
        <taxon>Pseudomonadota</taxon>
        <taxon>Gammaproteobacteria</taxon>
        <taxon>Pseudomonadales</taxon>
        <taxon>Pseudomonadaceae</taxon>
        <taxon>Pseudomonas</taxon>
    </lineage>
</organism>
<dbReference type="RefSeq" id="WP_182336522.1">
    <property type="nucleotide sequence ID" value="NZ_JACGDA010000013.1"/>
</dbReference>
<comment type="caution">
    <text evidence="2">The sequence shown here is derived from an EMBL/GenBank/DDBJ whole genome shotgun (WGS) entry which is preliminary data.</text>
</comment>
<dbReference type="Proteomes" id="UP000577346">
    <property type="component" value="Unassembled WGS sequence"/>
</dbReference>
<protein>
    <submittedName>
        <fullName evidence="2">Uncharacterized protein</fullName>
    </submittedName>
</protein>
<name>A0A7W2QYI7_9PSED</name>
<evidence type="ECO:0000256" key="1">
    <source>
        <dbReference type="SAM" id="MobiDB-lite"/>
    </source>
</evidence>
<proteinExistence type="predicted"/>
<dbReference type="EMBL" id="JACGDA010000013">
    <property type="protein sequence ID" value="MBA6147641.1"/>
    <property type="molecule type" value="Genomic_DNA"/>
</dbReference>
<gene>
    <name evidence="2" type="ORF">H4C15_08940</name>
</gene>
<sequence>MQLNHAVGTLTRIGGASAFVNDFVQYQGQNLPGTKWALWPNVGPLMRLQNLIMDQHGTALAKAQRVRENVDLTTAAKARQSLDVYTLFADAAKAALPSIAETATNLHTFASTQLLPVQPLATTDAAGAAMDAECRAYVYDLNSKDRSDLMAEMRQGREQRITAAILRGPARLSGFSNQQLIQLGAAGIAVHHADAVLTLGRLAGGMRDLLHMVQTLGNDVIRAGVELDSKTAEIGSLTRISQGLVDLIDWLKPIPLELPSNTPLPPEMAERMKQQTSVEAA</sequence>
<evidence type="ECO:0000313" key="2">
    <source>
        <dbReference type="EMBL" id="MBA6147641.1"/>
    </source>
</evidence>